<dbReference type="Proteomes" id="UP000887572">
    <property type="component" value="Unplaced"/>
</dbReference>
<evidence type="ECO:0000313" key="1">
    <source>
        <dbReference type="Proteomes" id="UP000887572"/>
    </source>
</evidence>
<organism evidence="1 2">
    <name type="scientific">Globodera rostochiensis</name>
    <name type="common">Golden nematode worm</name>
    <name type="synonym">Heterodera rostochiensis</name>
    <dbReference type="NCBI Taxonomy" id="31243"/>
    <lineage>
        <taxon>Eukaryota</taxon>
        <taxon>Metazoa</taxon>
        <taxon>Ecdysozoa</taxon>
        <taxon>Nematoda</taxon>
        <taxon>Chromadorea</taxon>
        <taxon>Rhabditida</taxon>
        <taxon>Tylenchina</taxon>
        <taxon>Tylenchomorpha</taxon>
        <taxon>Tylenchoidea</taxon>
        <taxon>Heteroderidae</taxon>
        <taxon>Heteroderinae</taxon>
        <taxon>Globodera</taxon>
    </lineage>
</organism>
<protein>
    <submittedName>
        <fullName evidence="2">Uncharacterized protein</fullName>
    </submittedName>
</protein>
<reference evidence="2" key="1">
    <citation type="submission" date="2022-11" db="UniProtKB">
        <authorList>
            <consortium name="WormBaseParasite"/>
        </authorList>
    </citation>
    <scope>IDENTIFICATION</scope>
</reference>
<name>A0A914ICB6_GLORO</name>
<sequence>MRLVQGKDPTPDVHYLHEKDEYHFSNAVDKYRIHHPELPWELPEFNPSAQIQRNIAEFKGLFEREVYDENYGSKTREEKEELIALVKGFRFYYMEDVGRFMLKIFDNKISHITLTDQLAYVLGYEQEQQILNEDLAKYSVDLGGGVSHLCIYLNSGIIESMIFGNTFANLLQVIAVEGKSGSVVEKDFQSPLFHKIIAREVDVLDVEIRTLTGRYVCSF</sequence>
<evidence type="ECO:0000313" key="2">
    <source>
        <dbReference type="WBParaSite" id="Gr19_v10_g858.t1"/>
    </source>
</evidence>
<dbReference type="AlphaFoldDB" id="A0A914ICB6"/>
<keyword evidence="1" id="KW-1185">Reference proteome</keyword>
<accession>A0A914ICB6</accession>
<proteinExistence type="predicted"/>
<dbReference type="WBParaSite" id="Gr19_v10_g858.t1">
    <property type="protein sequence ID" value="Gr19_v10_g858.t1"/>
    <property type="gene ID" value="Gr19_v10_g858"/>
</dbReference>